<evidence type="ECO:0000313" key="1">
    <source>
        <dbReference type="EMBL" id="CDW45162.1"/>
    </source>
</evidence>
<dbReference type="EMBL" id="HACA01027801">
    <property type="protein sequence ID" value="CDW45162.1"/>
    <property type="molecule type" value="Transcribed_RNA"/>
</dbReference>
<reference evidence="1" key="1">
    <citation type="submission" date="2014-05" db="EMBL/GenBank/DDBJ databases">
        <authorList>
            <person name="Chronopoulou M."/>
        </authorList>
    </citation>
    <scope>NUCLEOTIDE SEQUENCE</scope>
    <source>
        <tissue evidence="1">Whole organism</tissue>
    </source>
</reference>
<proteinExistence type="predicted"/>
<dbReference type="AlphaFoldDB" id="A0A0K2V4U5"/>
<protein>
    <submittedName>
        <fullName evidence="1">Uncharacterized protein</fullName>
    </submittedName>
</protein>
<name>A0A0K2V4U5_LEPSM</name>
<organism evidence="1">
    <name type="scientific">Lepeophtheirus salmonis</name>
    <name type="common">Salmon louse</name>
    <name type="synonym">Caligus salmonis</name>
    <dbReference type="NCBI Taxonomy" id="72036"/>
    <lineage>
        <taxon>Eukaryota</taxon>
        <taxon>Metazoa</taxon>
        <taxon>Ecdysozoa</taxon>
        <taxon>Arthropoda</taxon>
        <taxon>Crustacea</taxon>
        <taxon>Multicrustacea</taxon>
        <taxon>Hexanauplia</taxon>
        <taxon>Copepoda</taxon>
        <taxon>Siphonostomatoida</taxon>
        <taxon>Caligidae</taxon>
        <taxon>Lepeophtheirus</taxon>
    </lineage>
</organism>
<sequence length="36" mass="3980">MEWSFLIPSRSTASALTRKNCKTGSVVEALWTSPSH</sequence>
<accession>A0A0K2V4U5</accession>